<organism evidence="2 3">
    <name type="scientific">Elysia crispata</name>
    <name type="common">lettuce slug</name>
    <dbReference type="NCBI Taxonomy" id="231223"/>
    <lineage>
        <taxon>Eukaryota</taxon>
        <taxon>Metazoa</taxon>
        <taxon>Spiralia</taxon>
        <taxon>Lophotrochozoa</taxon>
        <taxon>Mollusca</taxon>
        <taxon>Gastropoda</taxon>
        <taxon>Heterobranchia</taxon>
        <taxon>Euthyneura</taxon>
        <taxon>Panpulmonata</taxon>
        <taxon>Sacoglossa</taxon>
        <taxon>Placobranchoidea</taxon>
        <taxon>Plakobranchidae</taxon>
        <taxon>Elysia</taxon>
    </lineage>
</organism>
<keyword evidence="3" id="KW-1185">Reference proteome</keyword>
<proteinExistence type="predicted"/>
<evidence type="ECO:0000313" key="3">
    <source>
        <dbReference type="Proteomes" id="UP001283361"/>
    </source>
</evidence>
<gene>
    <name evidence="2" type="ORF">RRG08_049992</name>
</gene>
<dbReference type="AlphaFoldDB" id="A0AAE1B9L6"/>
<evidence type="ECO:0000256" key="1">
    <source>
        <dbReference type="SAM" id="MobiDB-lite"/>
    </source>
</evidence>
<dbReference type="EMBL" id="JAWDGP010000265">
    <property type="protein sequence ID" value="KAK3802102.1"/>
    <property type="molecule type" value="Genomic_DNA"/>
</dbReference>
<protein>
    <submittedName>
        <fullName evidence="2">Uncharacterized protein</fullName>
    </submittedName>
</protein>
<name>A0AAE1B9L6_9GAST</name>
<reference evidence="2" key="1">
    <citation type="journal article" date="2023" name="G3 (Bethesda)">
        <title>A reference genome for the long-term kleptoplast-retaining sea slug Elysia crispata morphotype clarki.</title>
        <authorList>
            <person name="Eastman K.E."/>
            <person name="Pendleton A.L."/>
            <person name="Shaikh M.A."/>
            <person name="Suttiyut T."/>
            <person name="Ogas R."/>
            <person name="Tomko P."/>
            <person name="Gavelis G."/>
            <person name="Widhalm J.R."/>
            <person name="Wisecaver J.H."/>
        </authorList>
    </citation>
    <scope>NUCLEOTIDE SEQUENCE</scope>
    <source>
        <strain evidence="2">ECLA1</strain>
    </source>
</reference>
<feature type="region of interest" description="Disordered" evidence="1">
    <location>
        <begin position="53"/>
        <end position="78"/>
    </location>
</feature>
<comment type="caution">
    <text evidence="2">The sequence shown here is derived from an EMBL/GenBank/DDBJ whole genome shotgun (WGS) entry which is preliminary data.</text>
</comment>
<dbReference type="Proteomes" id="UP001283361">
    <property type="component" value="Unassembled WGS sequence"/>
</dbReference>
<accession>A0AAE1B9L6</accession>
<evidence type="ECO:0000313" key="2">
    <source>
        <dbReference type="EMBL" id="KAK3802102.1"/>
    </source>
</evidence>
<sequence length="78" mass="8885">MAPVDEAVLIRARHKDCLPLYFSASLSSKSEMSSTSIVMQVLNRYGNTTRRRLMSEDRPRSHTKPALNHYKAAFTEKS</sequence>